<evidence type="ECO:0000313" key="3">
    <source>
        <dbReference type="Proteomes" id="UP000094801"/>
    </source>
</evidence>
<sequence>MNITRYVWIILVWWATVCVAQSSIYSTITRYDPDAVTISSQLQEYASSPISSGEPWSAYEYAMAALILDYANDPNSYDEKSVLDLSTNAASAVAFITQLSWADRIYQEAAFLVTASATDLNSFSYSSYTSTSTIGGSSTTTAGGAYNFPYDRKSGFFSTLLAFLVMMVA</sequence>
<organism evidence="2 3">
    <name type="scientific">[Candida] arabinofermentans NRRL YB-2248</name>
    <dbReference type="NCBI Taxonomy" id="983967"/>
    <lineage>
        <taxon>Eukaryota</taxon>
        <taxon>Fungi</taxon>
        <taxon>Dikarya</taxon>
        <taxon>Ascomycota</taxon>
        <taxon>Saccharomycotina</taxon>
        <taxon>Pichiomycetes</taxon>
        <taxon>Pichiales</taxon>
        <taxon>Pichiaceae</taxon>
        <taxon>Ogataea</taxon>
        <taxon>Ogataea/Candida clade</taxon>
    </lineage>
</organism>
<dbReference type="EMBL" id="KV453847">
    <property type="protein sequence ID" value="ODV87827.1"/>
    <property type="molecule type" value="Genomic_DNA"/>
</dbReference>
<gene>
    <name evidence="2" type="ORF">CANARDRAFT_20558</name>
</gene>
<protein>
    <submittedName>
        <fullName evidence="2">Uncharacterized protein</fullName>
    </submittedName>
</protein>
<dbReference type="Proteomes" id="UP000094801">
    <property type="component" value="Unassembled WGS sequence"/>
</dbReference>
<keyword evidence="1" id="KW-0732">Signal</keyword>
<feature type="chain" id="PRO_5009163145" evidence="1">
    <location>
        <begin position="21"/>
        <end position="169"/>
    </location>
</feature>
<accession>A0A1E4T7T2</accession>
<name>A0A1E4T7T2_9ASCO</name>
<evidence type="ECO:0000313" key="2">
    <source>
        <dbReference type="EMBL" id="ODV87827.1"/>
    </source>
</evidence>
<dbReference type="AlphaFoldDB" id="A0A1E4T7T2"/>
<proteinExistence type="predicted"/>
<reference evidence="3" key="1">
    <citation type="submission" date="2016-04" db="EMBL/GenBank/DDBJ databases">
        <title>Comparative genomics of biotechnologically important yeasts.</title>
        <authorList>
            <consortium name="DOE Joint Genome Institute"/>
            <person name="Riley R."/>
            <person name="Haridas S."/>
            <person name="Wolfe K.H."/>
            <person name="Lopes M.R."/>
            <person name="Hittinger C.T."/>
            <person name="Goker M."/>
            <person name="Salamov A."/>
            <person name="Wisecaver J."/>
            <person name="Long T.M."/>
            <person name="Aerts A.L."/>
            <person name="Barry K."/>
            <person name="Choi C."/>
            <person name="Clum A."/>
            <person name="Coughlan A.Y."/>
            <person name="Deshpande S."/>
            <person name="Douglass A.P."/>
            <person name="Hanson S.J."/>
            <person name="Klenk H.-P."/>
            <person name="Labutti K."/>
            <person name="Lapidus A."/>
            <person name="Lindquist E."/>
            <person name="Lipzen A."/>
            <person name="Meier-Kolthoff J.P."/>
            <person name="Ohm R.A."/>
            <person name="Otillar R.P."/>
            <person name="Pangilinan J."/>
            <person name="Peng Y."/>
            <person name="Rokas A."/>
            <person name="Rosa C.A."/>
            <person name="Scheuner C."/>
            <person name="Sibirny A.A."/>
            <person name="Slot J.C."/>
            <person name="Stielow J.B."/>
            <person name="Sun H."/>
            <person name="Kurtzman C.P."/>
            <person name="Blackwell M."/>
            <person name="Grigoriev I.V."/>
            <person name="Jeffries T.W."/>
        </authorList>
    </citation>
    <scope>NUCLEOTIDE SEQUENCE [LARGE SCALE GENOMIC DNA]</scope>
    <source>
        <strain evidence="3">NRRL YB-2248</strain>
    </source>
</reference>
<keyword evidence="3" id="KW-1185">Reference proteome</keyword>
<feature type="signal peptide" evidence="1">
    <location>
        <begin position="1"/>
        <end position="20"/>
    </location>
</feature>
<evidence type="ECO:0000256" key="1">
    <source>
        <dbReference type="SAM" id="SignalP"/>
    </source>
</evidence>